<organism evidence="4 5">
    <name type="scientific">Deinococcus metalli</name>
    <dbReference type="NCBI Taxonomy" id="1141878"/>
    <lineage>
        <taxon>Bacteria</taxon>
        <taxon>Thermotogati</taxon>
        <taxon>Deinococcota</taxon>
        <taxon>Deinococci</taxon>
        <taxon>Deinococcales</taxon>
        <taxon>Deinococcaceae</taxon>
        <taxon>Deinococcus</taxon>
    </lineage>
</organism>
<dbReference type="InterPro" id="IPR029058">
    <property type="entry name" value="AB_hydrolase_fold"/>
</dbReference>
<dbReference type="InterPro" id="IPR050261">
    <property type="entry name" value="FrsA_esterase"/>
</dbReference>
<evidence type="ECO:0000256" key="1">
    <source>
        <dbReference type="ARBA" id="ARBA00022801"/>
    </source>
</evidence>
<dbReference type="Pfam" id="PF12146">
    <property type="entry name" value="Hydrolase_4"/>
    <property type="match status" value="1"/>
</dbReference>
<reference evidence="3" key="4">
    <citation type="submission" date="2024-05" db="EMBL/GenBank/DDBJ databases">
        <authorList>
            <person name="Sun Q."/>
            <person name="Zhou Y."/>
        </authorList>
    </citation>
    <scope>NUCLEOTIDE SEQUENCE</scope>
    <source>
        <strain evidence="3">CGMCC 1.18437</strain>
    </source>
</reference>
<sequence length="246" mass="26629">MEHFAQFSVDGSRLYGMLHTPDTDAPASGWPSVVFVHGFTGNRTEAQRLFVRFSRVLAARGVASLRFDCRGSGESQGEFSDVTVGTEVQDTLEACAYVRRQPGIDPLRVMLLGFSMGGLVATLAAQEARAHRLLLWAPALPDLWLPRLPGGQLPATVADLGGWPVSRAFFQDMLRQRPLEAAARWGGVAHVIHGDEDDVCPPEFGVRYARALGCDATAIPGGTHTFASLETTAMLYQESLRFLSGG</sequence>
<dbReference type="Proteomes" id="UP000619376">
    <property type="component" value="Unassembled WGS sequence"/>
</dbReference>
<evidence type="ECO:0000313" key="5">
    <source>
        <dbReference type="Proteomes" id="UP000539473"/>
    </source>
</evidence>
<keyword evidence="6" id="KW-1185">Reference proteome</keyword>
<dbReference type="Gene3D" id="3.40.50.1820">
    <property type="entry name" value="alpha/beta hydrolase"/>
    <property type="match status" value="1"/>
</dbReference>
<comment type="caution">
    <text evidence="4">The sequence shown here is derived from an EMBL/GenBank/DDBJ whole genome shotgun (WGS) entry which is preliminary data.</text>
</comment>
<reference evidence="6" key="2">
    <citation type="journal article" date="2019" name="Int. J. Syst. Evol. Microbiol.">
        <title>The Global Catalogue of Microorganisms (GCM) 10K type strain sequencing project: providing services to taxonomists for standard genome sequencing and annotation.</title>
        <authorList>
            <consortium name="The Broad Institute Genomics Platform"/>
            <consortium name="The Broad Institute Genome Sequencing Center for Infectious Disease"/>
            <person name="Wu L."/>
            <person name="Ma J."/>
        </authorList>
    </citation>
    <scope>NUCLEOTIDE SEQUENCE [LARGE SCALE GENOMIC DNA]</scope>
    <source>
        <strain evidence="6">CGMCC 1.18437</strain>
    </source>
</reference>
<dbReference type="GO" id="GO:0052689">
    <property type="term" value="F:carboxylic ester hydrolase activity"/>
    <property type="evidence" value="ECO:0007669"/>
    <property type="project" value="UniProtKB-ARBA"/>
</dbReference>
<dbReference type="RefSeq" id="WP_184109731.1">
    <property type="nucleotide sequence ID" value="NZ_BNAJ01000001.1"/>
</dbReference>
<protein>
    <submittedName>
        <fullName evidence="3">Alpha/beta hydrolase</fullName>
    </submittedName>
</protein>
<dbReference type="Proteomes" id="UP000539473">
    <property type="component" value="Unassembled WGS sequence"/>
</dbReference>
<dbReference type="InterPro" id="IPR002471">
    <property type="entry name" value="Pept_S9_AS"/>
</dbReference>
<evidence type="ECO:0000313" key="6">
    <source>
        <dbReference type="Proteomes" id="UP000619376"/>
    </source>
</evidence>
<dbReference type="GO" id="GO:0004252">
    <property type="term" value="F:serine-type endopeptidase activity"/>
    <property type="evidence" value="ECO:0007669"/>
    <property type="project" value="InterPro"/>
</dbReference>
<reference evidence="4 5" key="3">
    <citation type="submission" date="2020-08" db="EMBL/GenBank/DDBJ databases">
        <title>Genomic Encyclopedia of Type Strains, Phase IV (KMG-IV): sequencing the most valuable type-strain genomes for metagenomic binning, comparative biology and taxonomic classification.</title>
        <authorList>
            <person name="Goeker M."/>
        </authorList>
    </citation>
    <scope>NUCLEOTIDE SEQUENCE [LARGE SCALE GENOMIC DNA]</scope>
    <source>
        <strain evidence="4 5">DSM 27521</strain>
    </source>
</reference>
<dbReference type="EMBL" id="JACHFK010000001">
    <property type="protein sequence ID" value="MBB5375542.1"/>
    <property type="molecule type" value="Genomic_DNA"/>
</dbReference>
<dbReference type="SUPFAM" id="SSF53474">
    <property type="entry name" value="alpha/beta-Hydrolases"/>
    <property type="match status" value="1"/>
</dbReference>
<dbReference type="AlphaFoldDB" id="A0A7W8KC95"/>
<dbReference type="InterPro" id="IPR022742">
    <property type="entry name" value="Hydrolase_4"/>
</dbReference>
<dbReference type="GO" id="GO:0006508">
    <property type="term" value="P:proteolysis"/>
    <property type="evidence" value="ECO:0007669"/>
    <property type="project" value="InterPro"/>
</dbReference>
<dbReference type="EMBL" id="BNAJ01000001">
    <property type="protein sequence ID" value="GHF28491.1"/>
    <property type="molecule type" value="Genomic_DNA"/>
</dbReference>
<evidence type="ECO:0000313" key="3">
    <source>
        <dbReference type="EMBL" id="GHF28491.1"/>
    </source>
</evidence>
<dbReference type="PANTHER" id="PTHR22946">
    <property type="entry name" value="DIENELACTONE HYDROLASE DOMAIN-CONTAINING PROTEIN-RELATED"/>
    <property type="match status" value="1"/>
</dbReference>
<proteinExistence type="predicted"/>
<dbReference type="PANTHER" id="PTHR22946:SF9">
    <property type="entry name" value="POLYKETIDE TRANSFERASE AF380"/>
    <property type="match status" value="1"/>
</dbReference>
<feature type="domain" description="Serine aminopeptidase S33" evidence="2">
    <location>
        <begin position="33"/>
        <end position="140"/>
    </location>
</feature>
<accession>A0A7W8KC95</accession>
<evidence type="ECO:0000259" key="2">
    <source>
        <dbReference type="Pfam" id="PF12146"/>
    </source>
</evidence>
<dbReference type="PROSITE" id="PS00708">
    <property type="entry name" value="PRO_ENDOPEP_SER"/>
    <property type="match status" value="1"/>
</dbReference>
<reference evidence="3" key="1">
    <citation type="journal article" date="2014" name="Int. J. Syst. Evol. Microbiol.">
        <title>Complete genome of a new Firmicutes species belonging to the dominant human colonic microbiota ('Ruminococcus bicirculans') reveals two chromosomes and a selective capacity to utilize plant glucans.</title>
        <authorList>
            <consortium name="NISC Comparative Sequencing Program"/>
            <person name="Wegmann U."/>
            <person name="Louis P."/>
            <person name="Goesmann A."/>
            <person name="Henrissat B."/>
            <person name="Duncan S.H."/>
            <person name="Flint H.J."/>
        </authorList>
    </citation>
    <scope>NUCLEOTIDE SEQUENCE</scope>
    <source>
        <strain evidence="3">CGMCC 1.18437</strain>
    </source>
</reference>
<gene>
    <name evidence="3" type="ORF">GCM10017781_00540</name>
    <name evidence="4" type="ORF">HNQ07_000986</name>
</gene>
<evidence type="ECO:0000313" key="4">
    <source>
        <dbReference type="EMBL" id="MBB5375542.1"/>
    </source>
</evidence>
<keyword evidence="1 3" id="KW-0378">Hydrolase</keyword>
<name>A0A7W8KC95_9DEIO</name>